<accession>A0A0K0Y4X1</accession>
<dbReference type="Proteomes" id="UP000067444">
    <property type="component" value="Chromosome"/>
</dbReference>
<evidence type="ECO:0000313" key="1">
    <source>
        <dbReference type="EMBL" id="AKS46043.1"/>
    </source>
</evidence>
<reference evidence="1 2" key="1">
    <citation type="journal article" date="2015" name="Genome Announc.">
        <title>Closed Genome Sequence of Octadecabacter temperatus SB1, the First Mesophilic Species of the Genus Octadecabacter.</title>
        <authorList>
            <person name="Voget S."/>
            <person name="Billerbeck S."/>
            <person name="Simon M."/>
            <person name="Daniel R."/>
        </authorList>
    </citation>
    <scope>NUCLEOTIDE SEQUENCE [LARGE SCALE GENOMIC DNA]</scope>
    <source>
        <strain evidence="1 2">SB1</strain>
    </source>
</reference>
<dbReference type="EMBL" id="CP012160">
    <property type="protein sequence ID" value="AKS46043.1"/>
    <property type="molecule type" value="Genomic_DNA"/>
</dbReference>
<dbReference type="KEGG" id="otm:OSB_14910"/>
<dbReference type="AlphaFoldDB" id="A0A0K0Y4X1"/>
<proteinExistence type="predicted"/>
<sequence>MIAEGDTNLGNAINNTRRGCNRIGAIKVGGRALSACSVLAPLDVVAWS</sequence>
<evidence type="ECO:0000313" key="2">
    <source>
        <dbReference type="Proteomes" id="UP000067444"/>
    </source>
</evidence>
<name>A0A0K0Y4X1_9RHOB</name>
<dbReference type="STRING" id="1458307.OSB_14910"/>
<gene>
    <name evidence="1" type="ORF">OSB_14910</name>
</gene>
<organism evidence="1 2">
    <name type="scientific">Octadecabacter temperatus</name>
    <dbReference type="NCBI Taxonomy" id="1458307"/>
    <lineage>
        <taxon>Bacteria</taxon>
        <taxon>Pseudomonadati</taxon>
        <taxon>Pseudomonadota</taxon>
        <taxon>Alphaproteobacteria</taxon>
        <taxon>Rhodobacterales</taxon>
        <taxon>Roseobacteraceae</taxon>
        <taxon>Octadecabacter</taxon>
    </lineage>
</organism>
<protein>
    <submittedName>
        <fullName evidence="1">Uncharacterized protein</fullName>
    </submittedName>
</protein>
<keyword evidence="2" id="KW-1185">Reference proteome</keyword>